<dbReference type="GO" id="GO:0005886">
    <property type="term" value="C:plasma membrane"/>
    <property type="evidence" value="ECO:0007669"/>
    <property type="project" value="InterPro"/>
</dbReference>
<evidence type="ECO:0000313" key="8">
    <source>
        <dbReference type="Proteomes" id="UP000004956"/>
    </source>
</evidence>
<dbReference type="Proteomes" id="UP000004956">
    <property type="component" value="Unassembled WGS sequence"/>
</dbReference>
<sequence>MTHRRLIMSERITAIAGASILLALVLASYYYAVQTGLMGLRYVPSPESPDFTAENVTLTDFSPEGGPTTRLVAAHVAHFSDERMRAENALFVTLDPAKLQTTLRADEAWSNDGMETVELEGNVEYTRAAGPAEPDLYFRTDRLRGWLDTYRFDTTAPVFMRRGNDVTEAEEGMVYDNIARTVELRKRVHTVLQPQNFHSSTLER</sequence>
<dbReference type="EMBL" id="AFBQ01000210">
    <property type="protein sequence ID" value="EHY31167.1"/>
    <property type="molecule type" value="Genomic_DNA"/>
</dbReference>
<dbReference type="HOGENOM" id="CLU_1342687_0_0_4"/>
<dbReference type="OrthoDB" id="9152472at2"/>
<accession>H3KFE6</accession>
<dbReference type="Pfam" id="PF06835">
    <property type="entry name" value="LptC"/>
    <property type="match status" value="1"/>
</dbReference>
<dbReference type="GO" id="GO:0030288">
    <property type="term" value="C:outer membrane-bounded periplasmic space"/>
    <property type="evidence" value="ECO:0007669"/>
    <property type="project" value="TreeGrafter"/>
</dbReference>
<keyword evidence="2" id="KW-0997">Cell inner membrane</keyword>
<organism evidence="7 8">
    <name type="scientific">Sutterella parvirubra YIT 11816</name>
    <dbReference type="NCBI Taxonomy" id="762967"/>
    <lineage>
        <taxon>Bacteria</taxon>
        <taxon>Pseudomonadati</taxon>
        <taxon>Pseudomonadota</taxon>
        <taxon>Betaproteobacteria</taxon>
        <taxon>Burkholderiales</taxon>
        <taxon>Sutterellaceae</taxon>
        <taxon>Sutterella</taxon>
    </lineage>
</organism>
<gene>
    <name evidence="7" type="ORF">HMPREF9440_01463</name>
</gene>
<proteinExistence type="predicted"/>
<keyword evidence="8" id="KW-1185">Reference proteome</keyword>
<evidence type="ECO:0000256" key="1">
    <source>
        <dbReference type="ARBA" id="ARBA00022475"/>
    </source>
</evidence>
<evidence type="ECO:0000256" key="2">
    <source>
        <dbReference type="ARBA" id="ARBA00022519"/>
    </source>
</evidence>
<keyword evidence="5 6" id="KW-0472">Membrane</keyword>
<dbReference type="RefSeq" id="WP_008542424.1">
    <property type="nucleotide sequence ID" value="NZ_JH604968.1"/>
</dbReference>
<dbReference type="PANTHER" id="PTHR37481:SF1">
    <property type="entry name" value="LIPOPOLYSACCHARIDE EXPORT SYSTEM PROTEIN LPTC"/>
    <property type="match status" value="1"/>
</dbReference>
<dbReference type="GO" id="GO:0017089">
    <property type="term" value="F:glycolipid transfer activity"/>
    <property type="evidence" value="ECO:0007669"/>
    <property type="project" value="TreeGrafter"/>
</dbReference>
<comment type="caution">
    <text evidence="7">The sequence shown here is derived from an EMBL/GenBank/DDBJ whole genome shotgun (WGS) entry which is preliminary data.</text>
</comment>
<protein>
    <recommendedName>
        <fullName evidence="9">LPS export ABC transporter periplasmic protein LptC</fullName>
    </recommendedName>
</protein>
<dbReference type="InterPro" id="IPR052363">
    <property type="entry name" value="LPS_export_LptC"/>
</dbReference>
<dbReference type="Gene3D" id="2.60.450.10">
    <property type="entry name" value="Lipopolysaccharide (LPS) transport protein A like domain"/>
    <property type="match status" value="1"/>
</dbReference>
<dbReference type="PANTHER" id="PTHR37481">
    <property type="entry name" value="LIPOPOLYSACCHARIDE EXPORT SYSTEM PROTEIN LPTC"/>
    <property type="match status" value="1"/>
</dbReference>
<reference evidence="7 8" key="1">
    <citation type="submission" date="2011-11" db="EMBL/GenBank/DDBJ databases">
        <authorList>
            <person name="Weinstock G."/>
            <person name="Sodergren E."/>
            <person name="Clifton S."/>
            <person name="Fulton L."/>
            <person name="Fulton B."/>
            <person name="Courtney L."/>
            <person name="Fronick C."/>
            <person name="Harrison M."/>
            <person name="Strong C."/>
            <person name="Farmer C."/>
            <person name="Delahaunty K."/>
            <person name="Markovic C."/>
            <person name="Hall O."/>
            <person name="Minx P."/>
            <person name="Tomlinson C."/>
            <person name="Mitreva M."/>
            <person name="Hou S."/>
            <person name="Chen J."/>
            <person name="Wollam A."/>
            <person name="Pepin K.H."/>
            <person name="Johnson M."/>
            <person name="Bhonagiri V."/>
            <person name="Zhang X."/>
            <person name="Suruliraj S."/>
            <person name="Warren W."/>
            <person name="Chinwalla A."/>
            <person name="Mardis E.R."/>
            <person name="Wilson R.K."/>
        </authorList>
    </citation>
    <scope>NUCLEOTIDE SEQUENCE [LARGE SCALE GENOMIC DNA]</scope>
    <source>
        <strain evidence="7 8">YIT 11816</strain>
    </source>
</reference>
<keyword evidence="3 6" id="KW-0812">Transmembrane</keyword>
<dbReference type="STRING" id="762967.HMPREF9440_01463"/>
<dbReference type="PATRIC" id="fig|762967.3.peg.1150"/>
<dbReference type="AlphaFoldDB" id="H3KFE6"/>
<evidence type="ECO:0000313" key="7">
    <source>
        <dbReference type="EMBL" id="EHY31167.1"/>
    </source>
</evidence>
<evidence type="ECO:0000256" key="4">
    <source>
        <dbReference type="ARBA" id="ARBA00022989"/>
    </source>
</evidence>
<evidence type="ECO:0008006" key="9">
    <source>
        <dbReference type="Google" id="ProtNLM"/>
    </source>
</evidence>
<name>H3KFE6_9BURK</name>
<feature type="transmembrane region" description="Helical" evidence="6">
    <location>
        <begin position="12"/>
        <end position="32"/>
    </location>
</feature>
<dbReference type="InterPro" id="IPR026265">
    <property type="entry name" value="LptC"/>
</dbReference>
<keyword evidence="1" id="KW-1003">Cell membrane</keyword>
<dbReference type="InterPro" id="IPR010664">
    <property type="entry name" value="LipoPS_assembly_LptC-rel"/>
</dbReference>
<evidence type="ECO:0000256" key="6">
    <source>
        <dbReference type="SAM" id="Phobius"/>
    </source>
</evidence>
<dbReference type="GO" id="GO:0015221">
    <property type="term" value="F:lipopolysaccharide transmembrane transporter activity"/>
    <property type="evidence" value="ECO:0007669"/>
    <property type="project" value="InterPro"/>
</dbReference>
<keyword evidence="4 6" id="KW-1133">Transmembrane helix</keyword>
<evidence type="ECO:0000256" key="3">
    <source>
        <dbReference type="ARBA" id="ARBA00022692"/>
    </source>
</evidence>
<evidence type="ECO:0000256" key="5">
    <source>
        <dbReference type="ARBA" id="ARBA00023136"/>
    </source>
</evidence>
<dbReference type="NCBIfam" id="TIGR04409">
    <property type="entry name" value="LptC_YrbK"/>
    <property type="match status" value="1"/>
</dbReference>